<keyword evidence="2" id="KW-1185">Reference proteome</keyword>
<reference evidence="2" key="1">
    <citation type="journal article" date="2019" name="Int. J. Syst. Evol. Microbiol.">
        <title>The Global Catalogue of Microorganisms (GCM) 10K type strain sequencing project: providing services to taxonomists for standard genome sequencing and annotation.</title>
        <authorList>
            <consortium name="The Broad Institute Genomics Platform"/>
            <consortium name="The Broad Institute Genome Sequencing Center for Infectious Disease"/>
            <person name="Wu L."/>
            <person name="Ma J."/>
        </authorList>
    </citation>
    <scope>NUCLEOTIDE SEQUENCE [LARGE SCALE GENOMIC DNA]</scope>
    <source>
        <strain evidence="2">NBRC 105830</strain>
    </source>
</reference>
<gene>
    <name evidence="1" type="ORF">GCM10025862_10310</name>
</gene>
<evidence type="ECO:0000313" key="2">
    <source>
        <dbReference type="Proteomes" id="UP001157109"/>
    </source>
</evidence>
<dbReference type="SUPFAM" id="SSF56784">
    <property type="entry name" value="HAD-like"/>
    <property type="match status" value="1"/>
</dbReference>
<dbReference type="InterPro" id="IPR036412">
    <property type="entry name" value="HAD-like_sf"/>
</dbReference>
<dbReference type="InterPro" id="IPR023214">
    <property type="entry name" value="HAD_sf"/>
</dbReference>
<accession>A0ABQ6HLK8</accession>
<comment type="caution">
    <text evidence="1">The sequence shown here is derived from an EMBL/GenBank/DDBJ whole genome shotgun (WGS) entry which is preliminary data.</text>
</comment>
<proteinExistence type="predicted"/>
<protein>
    <recommendedName>
        <fullName evidence="3">HAD family hydrolase</fullName>
    </recommendedName>
</protein>
<organism evidence="1 2">
    <name type="scientific">Arsenicicoccus piscis</name>
    <dbReference type="NCBI Taxonomy" id="673954"/>
    <lineage>
        <taxon>Bacteria</taxon>
        <taxon>Bacillati</taxon>
        <taxon>Actinomycetota</taxon>
        <taxon>Actinomycetes</taxon>
        <taxon>Micrococcales</taxon>
        <taxon>Intrasporangiaceae</taxon>
        <taxon>Arsenicicoccus</taxon>
    </lineage>
</organism>
<evidence type="ECO:0008006" key="3">
    <source>
        <dbReference type="Google" id="ProtNLM"/>
    </source>
</evidence>
<dbReference type="Gene3D" id="3.40.50.1000">
    <property type="entry name" value="HAD superfamily/HAD-like"/>
    <property type="match status" value="1"/>
</dbReference>
<dbReference type="Pfam" id="PF13242">
    <property type="entry name" value="Hydrolase_like"/>
    <property type="match status" value="1"/>
</dbReference>
<dbReference type="Proteomes" id="UP001157109">
    <property type="component" value="Unassembled WGS sequence"/>
</dbReference>
<dbReference type="EMBL" id="BSUJ01000001">
    <property type="protein sequence ID" value="GMA19010.1"/>
    <property type="molecule type" value="Genomic_DNA"/>
</dbReference>
<name>A0ABQ6HLK8_9MICO</name>
<evidence type="ECO:0000313" key="1">
    <source>
        <dbReference type="EMBL" id="GMA19010.1"/>
    </source>
</evidence>
<sequence length="149" mass="15701">MRAAPGESVDRILAVGDRLDTDIEGAHAAGMPSLLVLTGINRLVDAAAGPAEHRPTFVARDLRALDEDYVAPTADGDAWTCGEARAELTGEGDQLALRLDGGSPIEQARAALACCWTAIDDGRAPRELTEPIRATLTDLEAQLDQQEAA</sequence>